<sequence>MDRLKRMALFARVVELGAMSAAARELGMTPSAVSQQLRQLEAETGVALLHRSTRRLATTEAGQAYYEGCAAMLHAAQSAERRLGDLRDAPRGELRVAAPVTFATRHLAPALAPLLREYPELSLRLFAEDRQIDLLGERIDLAIRVGSLADSSFIARRLTEWRHLLVATRAYAAEHGLPQSPEELGTHPMLILSVLNQPQFVELHRVGAQTRRVRVDGRIAGNNAEALKQLMLQHLGIARLPEVDIASELAEGRVVQVLPEWQMSPIGVYAVTMRRDSQPPKVRMAIEALRDYLLAGGSAAHAAHRDD</sequence>
<keyword evidence="3" id="KW-0238">DNA-binding</keyword>
<dbReference type="Pfam" id="PF03466">
    <property type="entry name" value="LysR_substrate"/>
    <property type="match status" value="1"/>
</dbReference>
<dbReference type="InterPro" id="IPR005119">
    <property type="entry name" value="LysR_subst-bd"/>
</dbReference>
<dbReference type="PANTHER" id="PTHR30537">
    <property type="entry name" value="HTH-TYPE TRANSCRIPTIONAL REGULATOR"/>
    <property type="match status" value="1"/>
</dbReference>
<evidence type="ECO:0000256" key="1">
    <source>
        <dbReference type="ARBA" id="ARBA00009437"/>
    </source>
</evidence>
<dbReference type="FunFam" id="1.10.10.10:FF:000001">
    <property type="entry name" value="LysR family transcriptional regulator"/>
    <property type="match status" value="1"/>
</dbReference>
<dbReference type="InterPro" id="IPR036390">
    <property type="entry name" value="WH_DNA-bd_sf"/>
</dbReference>
<dbReference type="GO" id="GO:0006351">
    <property type="term" value="P:DNA-templated transcription"/>
    <property type="evidence" value="ECO:0007669"/>
    <property type="project" value="TreeGrafter"/>
</dbReference>
<comment type="caution">
    <text evidence="6">The sequence shown here is derived from an EMBL/GenBank/DDBJ whole genome shotgun (WGS) entry which is preliminary data.</text>
</comment>
<dbReference type="GO" id="GO:0003700">
    <property type="term" value="F:DNA-binding transcription factor activity"/>
    <property type="evidence" value="ECO:0007669"/>
    <property type="project" value="InterPro"/>
</dbReference>
<keyword evidence="4" id="KW-0804">Transcription</keyword>
<feature type="domain" description="HTH lysR-type" evidence="5">
    <location>
        <begin position="1"/>
        <end position="59"/>
    </location>
</feature>
<protein>
    <submittedName>
        <fullName evidence="6">LysR family transcriptional regulator</fullName>
    </submittedName>
</protein>
<dbReference type="Gene3D" id="1.10.10.10">
    <property type="entry name" value="Winged helix-like DNA-binding domain superfamily/Winged helix DNA-binding domain"/>
    <property type="match status" value="1"/>
</dbReference>
<gene>
    <name evidence="6" type="ORF">EER27_11330</name>
</gene>
<dbReference type="CDD" id="cd08422">
    <property type="entry name" value="PBP2_CrgA_like"/>
    <property type="match status" value="1"/>
</dbReference>
<dbReference type="EMBL" id="RIBS01000005">
    <property type="protein sequence ID" value="RNF83104.1"/>
    <property type="molecule type" value="Genomic_DNA"/>
</dbReference>
<proteinExistence type="inferred from homology"/>
<dbReference type="GO" id="GO:0043565">
    <property type="term" value="F:sequence-specific DNA binding"/>
    <property type="evidence" value="ECO:0007669"/>
    <property type="project" value="TreeGrafter"/>
</dbReference>
<reference evidence="6 7" key="1">
    <citation type="submission" date="2018-11" db="EMBL/GenBank/DDBJ databases">
        <title>Lysobacter cryohumiis sp. nov., isolated from soil in the Tianshan Mountains, Xinjiang, China.</title>
        <authorList>
            <person name="Luo Y."/>
            <person name="Sheng H."/>
        </authorList>
    </citation>
    <scope>NUCLEOTIDE SEQUENCE [LARGE SCALE GENOMIC DNA]</scope>
    <source>
        <strain evidence="6 7">ZS60</strain>
    </source>
</reference>
<accession>A0A3M8SV47</accession>
<evidence type="ECO:0000313" key="7">
    <source>
        <dbReference type="Proteomes" id="UP000267049"/>
    </source>
</evidence>
<dbReference type="OrthoDB" id="9810065at2"/>
<dbReference type="SUPFAM" id="SSF53850">
    <property type="entry name" value="Periplasmic binding protein-like II"/>
    <property type="match status" value="1"/>
</dbReference>
<dbReference type="PROSITE" id="PS50931">
    <property type="entry name" value="HTH_LYSR"/>
    <property type="match status" value="1"/>
</dbReference>
<dbReference type="AlphaFoldDB" id="A0A3M8SV47"/>
<evidence type="ECO:0000256" key="4">
    <source>
        <dbReference type="ARBA" id="ARBA00023163"/>
    </source>
</evidence>
<evidence type="ECO:0000259" key="5">
    <source>
        <dbReference type="PROSITE" id="PS50931"/>
    </source>
</evidence>
<keyword evidence="2" id="KW-0805">Transcription regulation</keyword>
<evidence type="ECO:0000256" key="2">
    <source>
        <dbReference type="ARBA" id="ARBA00023015"/>
    </source>
</evidence>
<dbReference type="Pfam" id="PF00126">
    <property type="entry name" value="HTH_1"/>
    <property type="match status" value="1"/>
</dbReference>
<dbReference type="InterPro" id="IPR058163">
    <property type="entry name" value="LysR-type_TF_proteobact-type"/>
</dbReference>
<evidence type="ECO:0000313" key="6">
    <source>
        <dbReference type="EMBL" id="RNF83104.1"/>
    </source>
</evidence>
<dbReference type="InterPro" id="IPR000847">
    <property type="entry name" value="LysR_HTH_N"/>
</dbReference>
<dbReference type="Proteomes" id="UP000267049">
    <property type="component" value="Unassembled WGS sequence"/>
</dbReference>
<dbReference type="Gene3D" id="3.40.190.290">
    <property type="match status" value="1"/>
</dbReference>
<dbReference type="SUPFAM" id="SSF46785">
    <property type="entry name" value="Winged helix' DNA-binding domain"/>
    <property type="match status" value="1"/>
</dbReference>
<dbReference type="InterPro" id="IPR036388">
    <property type="entry name" value="WH-like_DNA-bd_sf"/>
</dbReference>
<evidence type="ECO:0000256" key="3">
    <source>
        <dbReference type="ARBA" id="ARBA00023125"/>
    </source>
</evidence>
<organism evidence="6 7">
    <name type="scientific">Montanilutibacter psychrotolerans</name>
    <dbReference type="NCBI Taxonomy" id="1327343"/>
    <lineage>
        <taxon>Bacteria</taxon>
        <taxon>Pseudomonadati</taxon>
        <taxon>Pseudomonadota</taxon>
        <taxon>Gammaproteobacteria</taxon>
        <taxon>Lysobacterales</taxon>
        <taxon>Lysobacteraceae</taxon>
        <taxon>Montanilutibacter</taxon>
    </lineage>
</organism>
<name>A0A3M8SV47_9GAMM</name>
<keyword evidence="7" id="KW-1185">Reference proteome</keyword>
<comment type="similarity">
    <text evidence="1">Belongs to the LysR transcriptional regulatory family.</text>
</comment>
<dbReference type="PANTHER" id="PTHR30537:SF30">
    <property type="entry name" value="TRANSCRIPTIONAL REGULATOR-RELATED"/>
    <property type="match status" value="1"/>
</dbReference>